<dbReference type="Gene3D" id="1.25.40.20">
    <property type="entry name" value="Ankyrin repeat-containing domain"/>
    <property type="match status" value="1"/>
</dbReference>
<reference evidence="4" key="2">
    <citation type="submission" date="2024-04" db="EMBL/GenBank/DDBJ databases">
        <authorList>
            <person name="Chen Y."/>
            <person name="Shah S."/>
            <person name="Dougan E. K."/>
            <person name="Thang M."/>
            <person name="Chan C."/>
        </authorList>
    </citation>
    <scope>NUCLEOTIDE SEQUENCE [LARGE SCALE GENOMIC DNA]</scope>
</reference>
<keyword evidence="6" id="KW-1185">Reference proteome</keyword>
<dbReference type="EMBL" id="CAMXCT020006554">
    <property type="protein sequence ID" value="CAL1169203.1"/>
    <property type="molecule type" value="Genomic_DNA"/>
</dbReference>
<dbReference type="EMBL" id="CAMXCT010006554">
    <property type="protein sequence ID" value="CAI4015828.1"/>
    <property type="molecule type" value="Genomic_DNA"/>
</dbReference>
<dbReference type="OrthoDB" id="428895at2759"/>
<evidence type="ECO:0000313" key="3">
    <source>
        <dbReference type="EMBL" id="CAI4015828.1"/>
    </source>
</evidence>
<name>A0A9P1DVY5_9DINO</name>
<evidence type="ECO:0000256" key="1">
    <source>
        <dbReference type="SAM" id="Coils"/>
    </source>
</evidence>
<sequence>MMFSVLVLSQHLLAAAELAIAGLPPVPPPVAPPVAPAPVAPVLPLTRALPDLPGVPPLATPPLLPGSPDRALPGAKSGMIDALASDAISTSPGPGMKISIDMSGLHMTADEIRESEIKLKQEEKDEERVQRQEIAFRHEAYNWLKSHKNDIDSSVCKAAGTFFNFKVLTELVKMGGSVNKQMCGEDSGTPLHSAAYWGLSKGVKRIMEELGGDPNLCNAKGLPPVYEACENVDGSSNKETVTALVEGGADLNMEVEGVPLVKVAMQKGYWKAARCLLDAGATWPFVFNQNLRLFGKDYTMPDTPLSNQGAHFHFCDAARTGNVSAVVSYAASGMDIDYGLCWSAPFRWLTSAIGHAAFYQQKDVIKLLKHFGASSKMSEMCKWKQLHCQGSSCFSCFSACEAYQAKDEPLKPFKKVLDPEIAHLLNC</sequence>
<dbReference type="InterPro" id="IPR036770">
    <property type="entry name" value="Ankyrin_rpt-contain_sf"/>
</dbReference>
<feature type="chain" id="PRO_5043271788" evidence="2">
    <location>
        <begin position="22"/>
        <end position="427"/>
    </location>
</feature>
<keyword evidence="2" id="KW-0732">Signal</keyword>
<dbReference type="AlphaFoldDB" id="A0A9P1DVY5"/>
<keyword evidence="1" id="KW-0175">Coiled coil</keyword>
<organism evidence="3">
    <name type="scientific">Cladocopium goreaui</name>
    <dbReference type="NCBI Taxonomy" id="2562237"/>
    <lineage>
        <taxon>Eukaryota</taxon>
        <taxon>Sar</taxon>
        <taxon>Alveolata</taxon>
        <taxon>Dinophyceae</taxon>
        <taxon>Suessiales</taxon>
        <taxon>Symbiodiniaceae</taxon>
        <taxon>Cladocopium</taxon>
    </lineage>
</organism>
<proteinExistence type="predicted"/>
<gene>
    <name evidence="3" type="ORF">C1SCF055_LOCUS40632</name>
</gene>
<accession>A0A9P1DVY5</accession>
<dbReference type="Proteomes" id="UP001152797">
    <property type="component" value="Unassembled WGS sequence"/>
</dbReference>
<protein>
    <submittedName>
        <fullName evidence="5">Prostaglandin F synthase</fullName>
    </submittedName>
</protein>
<reference evidence="3" key="1">
    <citation type="submission" date="2022-10" db="EMBL/GenBank/DDBJ databases">
        <authorList>
            <person name="Chen Y."/>
            <person name="Dougan E. K."/>
            <person name="Chan C."/>
            <person name="Rhodes N."/>
            <person name="Thang M."/>
        </authorList>
    </citation>
    <scope>NUCLEOTIDE SEQUENCE</scope>
</reference>
<dbReference type="SUPFAM" id="SSF48403">
    <property type="entry name" value="Ankyrin repeat"/>
    <property type="match status" value="1"/>
</dbReference>
<comment type="caution">
    <text evidence="3">The sequence shown here is derived from an EMBL/GenBank/DDBJ whole genome shotgun (WGS) entry which is preliminary data.</text>
</comment>
<evidence type="ECO:0000313" key="5">
    <source>
        <dbReference type="EMBL" id="CAL4803140.1"/>
    </source>
</evidence>
<evidence type="ECO:0000313" key="6">
    <source>
        <dbReference type="Proteomes" id="UP001152797"/>
    </source>
</evidence>
<dbReference type="EMBL" id="CAMXCT030006554">
    <property type="protein sequence ID" value="CAL4803140.1"/>
    <property type="molecule type" value="Genomic_DNA"/>
</dbReference>
<feature type="coiled-coil region" evidence="1">
    <location>
        <begin position="105"/>
        <end position="132"/>
    </location>
</feature>
<feature type="signal peptide" evidence="2">
    <location>
        <begin position="1"/>
        <end position="21"/>
    </location>
</feature>
<dbReference type="InterPro" id="IPR002110">
    <property type="entry name" value="Ankyrin_rpt"/>
</dbReference>
<evidence type="ECO:0000256" key="2">
    <source>
        <dbReference type="SAM" id="SignalP"/>
    </source>
</evidence>
<evidence type="ECO:0000313" key="4">
    <source>
        <dbReference type="EMBL" id="CAL1169203.1"/>
    </source>
</evidence>
<dbReference type="SMART" id="SM00248">
    <property type="entry name" value="ANK"/>
    <property type="match status" value="5"/>
</dbReference>